<evidence type="ECO:0000313" key="1">
    <source>
        <dbReference type="EMBL" id="MDY3512980.1"/>
    </source>
</evidence>
<reference evidence="1" key="1">
    <citation type="submission" date="2023-01" db="EMBL/GenBank/DDBJ databases">
        <title>Genome-based studies on antimicrobial resistance profiles of Riemerella anatipestifer in China, 1994 to 2021.</title>
        <authorList>
            <person name="Yang Z."/>
            <person name="Zhu D."/>
        </authorList>
    </citation>
    <scope>NUCLEOTIDE SEQUENCE</scope>
    <source>
        <strain evidence="1">RCAD1218</strain>
    </source>
</reference>
<organism evidence="1 2">
    <name type="scientific">Riemerella anatipestifer</name>
    <name type="common">Moraxella anatipestifer</name>
    <dbReference type="NCBI Taxonomy" id="34085"/>
    <lineage>
        <taxon>Bacteria</taxon>
        <taxon>Pseudomonadati</taxon>
        <taxon>Bacteroidota</taxon>
        <taxon>Flavobacteriia</taxon>
        <taxon>Flavobacteriales</taxon>
        <taxon>Weeksellaceae</taxon>
        <taxon>Riemerella</taxon>
    </lineage>
</organism>
<name>A0AAP6HGP5_RIEAN</name>
<accession>A0AAP6HGP5</accession>
<comment type="caution">
    <text evidence="1">The sequence shown here is derived from an EMBL/GenBank/DDBJ whole genome shotgun (WGS) entry which is preliminary data.</text>
</comment>
<proteinExistence type="predicted"/>
<dbReference type="Proteomes" id="UP001284033">
    <property type="component" value="Unassembled WGS sequence"/>
</dbReference>
<dbReference type="RefSeq" id="WP_229578880.1">
    <property type="nucleotide sequence ID" value="NZ_CP081184.1"/>
</dbReference>
<gene>
    <name evidence="1" type="ORF">PG303_07115</name>
</gene>
<evidence type="ECO:0000313" key="2">
    <source>
        <dbReference type="Proteomes" id="UP001284033"/>
    </source>
</evidence>
<dbReference type="AlphaFoldDB" id="A0AAP6HGP5"/>
<protein>
    <submittedName>
        <fullName evidence="1">Uncharacterized protein</fullName>
    </submittedName>
</protein>
<dbReference type="EMBL" id="JAQZHK010000005">
    <property type="protein sequence ID" value="MDY3512980.1"/>
    <property type="molecule type" value="Genomic_DNA"/>
</dbReference>
<sequence length="83" mass="10124">MKTERIDLTLLIDNKIKRKTLKLVMKWLSTKGKKLEKEKISISYEKVPNYSISIYTIRYEDELVLRRYSEDLEGLKYRFEINY</sequence>